<comment type="function">
    <text evidence="9 10">This protein specifically catalyzes the removal of signal peptides from prolipoproteins.</text>
</comment>
<keyword evidence="5 9" id="KW-0064">Aspartyl protease</keyword>
<evidence type="ECO:0000256" key="7">
    <source>
        <dbReference type="ARBA" id="ARBA00022989"/>
    </source>
</evidence>
<evidence type="ECO:0000313" key="12">
    <source>
        <dbReference type="EMBL" id="TFH69279.1"/>
    </source>
</evidence>
<dbReference type="PANTHER" id="PTHR33695">
    <property type="entry name" value="LIPOPROTEIN SIGNAL PEPTIDASE"/>
    <property type="match status" value="1"/>
</dbReference>
<dbReference type="HAMAP" id="MF_00161">
    <property type="entry name" value="LspA"/>
    <property type="match status" value="1"/>
</dbReference>
<dbReference type="PROSITE" id="PS00855">
    <property type="entry name" value="SPASE_II"/>
    <property type="match status" value="1"/>
</dbReference>
<dbReference type="Pfam" id="PF01252">
    <property type="entry name" value="Peptidase_A8"/>
    <property type="match status" value="1"/>
</dbReference>
<dbReference type="AlphaFoldDB" id="A0A4Y8UNS0"/>
<comment type="similarity">
    <text evidence="1 9 11">Belongs to the peptidase A8 family.</text>
</comment>
<keyword evidence="6 9" id="KW-0378">Hydrolase</keyword>
<feature type="transmembrane region" description="Helical" evidence="9">
    <location>
        <begin position="133"/>
        <end position="156"/>
    </location>
</feature>
<dbReference type="Proteomes" id="UP000298133">
    <property type="component" value="Unassembled WGS sequence"/>
</dbReference>
<evidence type="ECO:0000256" key="3">
    <source>
        <dbReference type="ARBA" id="ARBA00022670"/>
    </source>
</evidence>
<protein>
    <recommendedName>
        <fullName evidence="9">Lipoprotein signal peptidase</fullName>
        <ecNumber evidence="9">3.4.23.36</ecNumber>
    </recommendedName>
    <alternativeName>
        <fullName evidence="9">Prolipoprotein signal peptidase</fullName>
    </alternativeName>
    <alternativeName>
        <fullName evidence="9">Signal peptidase II</fullName>
        <shortName evidence="9">SPase II</shortName>
    </alternativeName>
</protein>
<dbReference type="InterPro" id="IPR001872">
    <property type="entry name" value="Peptidase_A8"/>
</dbReference>
<gene>
    <name evidence="9" type="primary">lspA</name>
    <name evidence="12" type="ORF">E3W66_05010</name>
</gene>
<keyword evidence="3 9" id="KW-0645">Protease</keyword>
<dbReference type="EMBL" id="SPIA01000001">
    <property type="protein sequence ID" value="TFH69279.1"/>
    <property type="molecule type" value="Genomic_DNA"/>
</dbReference>
<dbReference type="OrthoDB" id="9810259at2"/>
<comment type="pathway">
    <text evidence="9">Protein modification; lipoprotein biosynthesis (signal peptide cleavage).</text>
</comment>
<keyword evidence="8 9" id="KW-0472">Membrane</keyword>
<organism evidence="12 13">
    <name type="scientific">Gammaproteobacteria bacterium LSUCC0057</name>
    <dbReference type="NCBI Taxonomy" id="2559237"/>
    <lineage>
        <taxon>Bacteria</taxon>
        <taxon>Pseudomonadati</taxon>
        <taxon>Pseudomonadota</taxon>
        <taxon>Gammaproteobacteria</taxon>
        <taxon>Cellvibrionales</taxon>
        <taxon>Porticoccaceae</taxon>
        <taxon>SAR92 clade</taxon>
    </lineage>
</organism>
<evidence type="ECO:0000256" key="2">
    <source>
        <dbReference type="ARBA" id="ARBA00022475"/>
    </source>
</evidence>
<feature type="transmembrane region" description="Helical" evidence="9">
    <location>
        <begin position="100"/>
        <end position="121"/>
    </location>
</feature>
<dbReference type="PANTHER" id="PTHR33695:SF1">
    <property type="entry name" value="LIPOPROTEIN SIGNAL PEPTIDASE"/>
    <property type="match status" value="1"/>
</dbReference>
<evidence type="ECO:0000256" key="1">
    <source>
        <dbReference type="ARBA" id="ARBA00006139"/>
    </source>
</evidence>
<evidence type="ECO:0000256" key="11">
    <source>
        <dbReference type="RuleBase" id="RU004181"/>
    </source>
</evidence>
<evidence type="ECO:0000313" key="13">
    <source>
        <dbReference type="Proteomes" id="UP000298133"/>
    </source>
</evidence>
<evidence type="ECO:0000256" key="8">
    <source>
        <dbReference type="ARBA" id="ARBA00023136"/>
    </source>
</evidence>
<keyword evidence="12" id="KW-0449">Lipoprotein</keyword>
<sequence length="168" mass="18261">MPNTAHSPAQRWYLLAAVVVLLDQLSKWAIVASFSRGEVLPVTGYFNLLLTYNEGAAFSFLAAAGGWQRWALSTLALVLSAVLVVWISRAAKRWQEALPLALILGGALGNVIDRLRIGAVVDFLDLHYGGYHWPAFNVADMAISAGAIIILLSLIFDKESRKGRGGRI</sequence>
<comment type="caution">
    <text evidence="12">The sequence shown here is derived from an EMBL/GenBank/DDBJ whole genome shotgun (WGS) entry which is preliminary data.</text>
</comment>
<evidence type="ECO:0000256" key="4">
    <source>
        <dbReference type="ARBA" id="ARBA00022692"/>
    </source>
</evidence>
<proteinExistence type="inferred from homology"/>
<keyword evidence="4 9" id="KW-0812">Transmembrane</keyword>
<keyword evidence="13" id="KW-1185">Reference proteome</keyword>
<name>A0A4Y8UNS0_9GAMM</name>
<dbReference type="GO" id="GO:0005886">
    <property type="term" value="C:plasma membrane"/>
    <property type="evidence" value="ECO:0007669"/>
    <property type="project" value="UniProtKB-SubCell"/>
</dbReference>
<evidence type="ECO:0000256" key="6">
    <source>
        <dbReference type="ARBA" id="ARBA00022801"/>
    </source>
</evidence>
<keyword evidence="2 9" id="KW-1003">Cell membrane</keyword>
<comment type="subcellular location">
    <subcellularLocation>
        <location evidence="9">Cell membrane</location>
        <topology evidence="9">Multi-pass membrane protein</topology>
    </subcellularLocation>
</comment>
<dbReference type="PRINTS" id="PR00781">
    <property type="entry name" value="LIPOSIGPTASE"/>
</dbReference>
<evidence type="ECO:0000256" key="9">
    <source>
        <dbReference type="HAMAP-Rule" id="MF_00161"/>
    </source>
</evidence>
<feature type="active site" evidence="9">
    <location>
        <position position="122"/>
    </location>
</feature>
<feature type="active site" evidence="9">
    <location>
        <position position="140"/>
    </location>
</feature>
<dbReference type="GO" id="GO:0006508">
    <property type="term" value="P:proteolysis"/>
    <property type="evidence" value="ECO:0007669"/>
    <property type="project" value="UniProtKB-KW"/>
</dbReference>
<dbReference type="GO" id="GO:0004190">
    <property type="term" value="F:aspartic-type endopeptidase activity"/>
    <property type="evidence" value="ECO:0007669"/>
    <property type="project" value="UniProtKB-UniRule"/>
</dbReference>
<dbReference type="UniPathway" id="UPA00665"/>
<keyword evidence="7 9" id="KW-1133">Transmembrane helix</keyword>
<accession>A0A4Y8UNS0</accession>
<evidence type="ECO:0000256" key="10">
    <source>
        <dbReference type="RuleBase" id="RU000594"/>
    </source>
</evidence>
<feature type="transmembrane region" description="Helical" evidence="9">
    <location>
        <begin position="70"/>
        <end position="88"/>
    </location>
</feature>
<dbReference type="NCBIfam" id="TIGR00077">
    <property type="entry name" value="lspA"/>
    <property type="match status" value="1"/>
</dbReference>
<evidence type="ECO:0000256" key="5">
    <source>
        <dbReference type="ARBA" id="ARBA00022750"/>
    </source>
</evidence>
<feature type="transmembrane region" description="Helical" evidence="9">
    <location>
        <begin position="12"/>
        <end position="30"/>
    </location>
</feature>
<dbReference type="EC" id="3.4.23.36" evidence="9"/>
<comment type="catalytic activity">
    <reaction evidence="9 10">
        <text>Release of signal peptides from bacterial membrane prolipoproteins. Hydrolyzes -Xaa-Yaa-Zaa-|-(S,diacylglyceryl)Cys-, in which Xaa is hydrophobic (preferably Leu), and Yaa (Ala or Ser) and Zaa (Gly or Ala) have small, neutral side chains.</text>
        <dbReference type="EC" id="3.4.23.36"/>
    </reaction>
</comment>
<reference evidence="12 13" key="1">
    <citation type="submission" date="2019-03" db="EMBL/GenBank/DDBJ databases">
        <title>Draft genome of Gammaproteobacteria bacterium LSUCC0057, a member of the SAR92 clade.</title>
        <authorList>
            <person name="Lanclos V.C."/>
            <person name="Doiron C."/>
            <person name="Henson M.W."/>
            <person name="Thrash J.C."/>
        </authorList>
    </citation>
    <scope>NUCLEOTIDE SEQUENCE [LARGE SCALE GENOMIC DNA]</scope>
    <source>
        <strain evidence="12 13">LSUCC0057</strain>
    </source>
</reference>